<evidence type="ECO:0000313" key="3">
    <source>
        <dbReference type="Proteomes" id="UP000027746"/>
    </source>
</evidence>
<name>A0A073J3S5_9RHOB</name>
<dbReference type="AlphaFoldDB" id="A0A073J3S5"/>
<accession>A0A073J3S5</accession>
<dbReference type="Pfam" id="PF13403">
    <property type="entry name" value="Hint_2"/>
    <property type="match status" value="1"/>
</dbReference>
<dbReference type="GeneID" id="68869355"/>
<protein>
    <recommendedName>
        <fullName evidence="1">Hedgehog/Intein (Hint) domain-containing protein</fullName>
    </recommendedName>
</protein>
<dbReference type="SUPFAM" id="SSF51294">
    <property type="entry name" value="Hedgehog/intein (Hint) domain"/>
    <property type="match status" value="1"/>
</dbReference>
<proteinExistence type="predicted"/>
<dbReference type="RefSeq" id="WP_051694069.1">
    <property type="nucleotide sequence ID" value="NZ_CP054599.1"/>
</dbReference>
<keyword evidence="3" id="KW-1185">Reference proteome</keyword>
<dbReference type="Gene3D" id="2.170.16.10">
    <property type="entry name" value="Hedgehog/Intein (Hint) domain"/>
    <property type="match status" value="1"/>
</dbReference>
<evidence type="ECO:0000313" key="2">
    <source>
        <dbReference type="EMBL" id="KEJ96336.1"/>
    </source>
</evidence>
<dbReference type="InterPro" id="IPR028992">
    <property type="entry name" value="Hedgehog/Intein_dom"/>
</dbReference>
<feature type="domain" description="Hedgehog/Intein (Hint)" evidence="1">
    <location>
        <begin position="44"/>
        <end position="190"/>
    </location>
</feature>
<dbReference type="EMBL" id="JAMD01000003">
    <property type="protein sequence ID" value="KEJ96336.1"/>
    <property type="molecule type" value="Genomic_DNA"/>
</dbReference>
<comment type="caution">
    <text evidence="2">The sequence shown here is derived from an EMBL/GenBank/DDBJ whole genome shotgun (WGS) entry which is preliminary data.</text>
</comment>
<evidence type="ECO:0000259" key="1">
    <source>
        <dbReference type="Pfam" id="PF13403"/>
    </source>
</evidence>
<dbReference type="Proteomes" id="UP000027746">
    <property type="component" value="Unassembled WGS sequence"/>
</dbReference>
<organism evidence="2 3">
    <name type="scientific">Pseudosulfitobacter pseudonitzschiae</name>
    <dbReference type="NCBI Taxonomy" id="1402135"/>
    <lineage>
        <taxon>Bacteria</taxon>
        <taxon>Pseudomonadati</taxon>
        <taxon>Pseudomonadota</taxon>
        <taxon>Alphaproteobacteria</taxon>
        <taxon>Rhodobacterales</taxon>
        <taxon>Roseobacteraceae</taxon>
        <taxon>Pseudosulfitobacter</taxon>
    </lineage>
</organism>
<gene>
    <name evidence="2" type="ORF">SUH3_13315</name>
</gene>
<dbReference type="OrthoDB" id="6305173at2"/>
<sequence>MTLNFKHCTFSRLPGHAKWHWFHWWKPWHPPHWGGGKDDCDPVPCFTPGTRVYTPAGSIAVQDVRPGDHLLTRDSGMQQVVWVGRRTLSAAEIAAEPALAPIRIARGALGDDLPCRDMLVSPQHRFLVRGPGLAVAFSEPEMLVPATGLKARKGVTQIAPDIGVSYIHLLFKRHEIVLSDGLWTESFQPAARMVDGMERRVQTELHSLFPCLRDPDRDRSTQTAFASARPTLKPREMLAAFEIG</sequence>
<reference evidence="2 3" key="1">
    <citation type="submission" date="2014-01" db="EMBL/GenBank/DDBJ databases">
        <title>Sulfitobacter sp. H3 (MCCC 1A00686) Genome Sequencing.</title>
        <authorList>
            <person name="Lai Q."/>
            <person name="Hong Z."/>
        </authorList>
    </citation>
    <scope>NUCLEOTIDE SEQUENCE [LARGE SCALE GENOMIC DNA]</scope>
    <source>
        <strain evidence="2 3">H3</strain>
    </source>
</reference>
<dbReference type="InterPro" id="IPR036844">
    <property type="entry name" value="Hint_dom_sf"/>
</dbReference>